<keyword evidence="10" id="KW-1185">Reference proteome</keyword>
<evidence type="ECO:0000256" key="7">
    <source>
        <dbReference type="SAM" id="Phobius"/>
    </source>
</evidence>
<feature type="transmembrane region" description="Helical" evidence="7">
    <location>
        <begin position="341"/>
        <end position="360"/>
    </location>
</feature>
<dbReference type="PROSITE" id="PS50850">
    <property type="entry name" value="MFS"/>
    <property type="match status" value="1"/>
</dbReference>
<dbReference type="PANTHER" id="PTHR23517">
    <property type="entry name" value="RESISTANCE PROTEIN MDTM, PUTATIVE-RELATED-RELATED"/>
    <property type="match status" value="1"/>
</dbReference>
<dbReference type="InterPro" id="IPR001958">
    <property type="entry name" value="Tet-R_TetA/multi-R_MdtG-like"/>
</dbReference>
<feature type="transmembrane region" description="Helical" evidence="7">
    <location>
        <begin position="54"/>
        <end position="75"/>
    </location>
</feature>
<feature type="transmembrane region" description="Helical" evidence="7">
    <location>
        <begin position="251"/>
        <end position="271"/>
    </location>
</feature>
<dbReference type="GO" id="GO:0005886">
    <property type="term" value="C:plasma membrane"/>
    <property type="evidence" value="ECO:0007669"/>
    <property type="project" value="UniProtKB-SubCell"/>
</dbReference>
<feature type="transmembrane region" description="Helical" evidence="7">
    <location>
        <begin position="175"/>
        <end position="196"/>
    </location>
</feature>
<feature type="transmembrane region" description="Helical" evidence="7">
    <location>
        <begin position="283"/>
        <end position="302"/>
    </location>
</feature>
<organism evidence="9 10">
    <name type="scientific">Prauserella shujinwangii</name>
    <dbReference type="NCBI Taxonomy" id="1453103"/>
    <lineage>
        <taxon>Bacteria</taxon>
        <taxon>Bacillati</taxon>
        <taxon>Actinomycetota</taxon>
        <taxon>Actinomycetes</taxon>
        <taxon>Pseudonocardiales</taxon>
        <taxon>Pseudonocardiaceae</taxon>
        <taxon>Prauserella</taxon>
    </lineage>
</organism>
<comment type="subcellular location">
    <subcellularLocation>
        <location evidence="1">Cell membrane</location>
        <topology evidence="1">Multi-pass membrane protein</topology>
    </subcellularLocation>
</comment>
<dbReference type="SUPFAM" id="SSF103473">
    <property type="entry name" value="MFS general substrate transporter"/>
    <property type="match status" value="1"/>
</dbReference>
<dbReference type="PRINTS" id="PR01035">
    <property type="entry name" value="TCRTETA"/>
</dbReference>
<dbReference type="GO" id="GO:0022857">
    <property type="term" value="F:transmembrane transporter activity"/>
    <property type="evidence" value="ECO:0007669"/>
    <property type="project" value="InterPro"/>
</dbReference>
<proteinExistence type="predicted"/>
<name>A0A2T0LPG5_9PSEU</name>
<evidence type="ECO:0000256" key="6">
    <source>
        <dbReference type="ARBA" id="ARBA00023136"/>
    </source>
</evidence>
<dbReference type="EMBL" id="PVNH01000010">
    <property type="protein sequence ID" value="PRX45142.1"/>
    <property type="molecule type" value="Genomic_DNA"/>
</dbReference>
<dbReference type="Pfam" id="PF07690">
    <property type="entry name" value="MFS_1"/>
    <property type="match status" value="1"/>
</dbReference>
<evidence type="ECO:0000313" key="9">
    <source>
        <dbReference type="EMBL" id="PRX45142.1"/>
    </source>
</evidence>
<keyword evidence="3" id="KW-1003">Cell membrane</keyword>
<keyword evidence="2" id="KW-0813">Transport</keyword>
<keyword evidence="4 7" id="KW-0812">Transmembrane</keyword>
<dbReference type="Proteomes" id="UP000238362">
    <property type="component" value="Unassembled WGS sequence"/>
</dbReference>
<dbReference type="CDD" id="cd17473">
    <property type="entry name" value="MFS_arabinose_efflux_permease_like"/>
    <property type="match status" value="1"/>
</dbReference>
<dbReference type="InterPro" id="IPR020846">
    <property type="entry name" value="MFS_dom"/>
</dbReference>
<evidence type="ECO:0000256" key="4">
    <source>
        <dbReference type="ARBA" id="ARBA00022692"/>
    </source>
</evidence>
<dbReference type="RefSeq" id="WP_106181074.1">
    <property type="nucleotide sequence ID" value="NZ_PVNH01000010.1"/>
</dbReference>
<keyword evidence="5 7" id="KW-1133">Transmembrane helix</keyword>
<feature type="transmembrane region" description="Helical" evidence="7">
    <location>
        <begin position="308"/>
        <end position="329"/>
    </location>
</feature>
<reference evidence="9 10" key="1">
    <citation type="submission" date="2018-03" db="EMBL/GenBank/DDBJ databases">
        <title>Genomic Encyclopedia of Type Strains, Phase III (KMG-III): the genomes of soil and plant-associated and newly described type strains.</title>
        <authorList>
            <person name="Whitman W."/>
        </authorList>
    </citation>
    <scope>NUCLEOTIDE SEQUENCE [LARGE SCALE GENOMIC DNA]</scope>
    <source>
        <strain evidence="9 10">CGMCC 4.7125</strain>
    </source>
</reference>
<evidence type="ECO:0000256" key="3">
    <source>
        <dbReference type="ARBA" id="ARBA00022475"/>
    </source>
</evidence>
<accession>A0A2T0LPG5</accession>
<dbReference type="InterPro" id="IPR036259">
    <property type="entry name" value="MFS_trans_sf"/>
</dbReference>
<dbReference type="OrthoDB" id="9812221at2"/>
<keyword evidence="6 7" id="KW-0472">Membrane</keyword>
<gene>
    <name evidence="9" type="ORF">B0I33_110242</name>
</gene>
<sequence length="395" mass="40089">MPSTLGTATTAERGPAPRGALPLLLLASTLSVLAGAVISPVLPMIRADLRLSGTAVGLVLTTHGLVIAVASPLVGRAVDRWGFRGPLAAGLLVYALAGAAGLVVESYRLLIASRVVFGVGAALLFAATTTAMLTLYTGPHRDRAMGWRSSATAAGGIVWPLAGGALGALSWHAPFGVYLIALPFALGALALLPSAAPVPGERERGGLPALLRARPVLLLYYGLQLTMASLLYCIVVFLPLRLADLGVRSPLLLSVFTAVTSAAATAVGFGYARLRATASYTALLRSSVALWAAGFLLLGVAAHPVPLGAGAALFGLGQGVAFPALTVLIGDAAPERLRGRATALTGTTMFLGQFATPLLFGPLADRIGVARGYLIVAGILAALATGLACSRPGPR</sequence>
<evidence type="ECO:0000256" key="5">
    <source>
        <dbReference type="ARBA" id="ARBA00022989"/>
    </source>
</evidence>
<dbReference type="InterPro" id="IPR050171">
    <property type="entry name" value="MFS_Transporters"/>
</dbReference>
<protein>
    <submittedName>
        <fullName evidence="9">Putative MFS family arabinose efflux permease</fullName>
    </submittedName>
</protein>
<feature type="transmembrane region" description="Helical" evidence="7">
    <location>
        <begin position="150"/>
        <end position="169"/>
    </location>
</feature>
<dbReference type="InterPro" id="IPR011701">
    <property type="entry name" value="MFS"/>
</dbReference>
<evidence type="ECO:0000259" key="8">
    <source>
        <dbReference type="PROSITE" id="PS50850"/>
    </source>
</evidence>
<feature type="transmembrane region" description="Helical" evidence="7">
    <location>
        <begin position="116"/>
        <end position="138"/>
    </location>
</feature>
<feature type="domain" description="Major facilitator superfamily (MFS) profile" evidence="8">
    <location>
        <begin position="20"/>
        <end position="395"/>
    </location>
</feature>
<dbReference type="AlphaFoldDB" id="A0A2T0LPG5"/>
<feature type="transmembrane region" description="Helical" evidence="7">
    <location>
        <begin position="87"/>
        <end position="104"/>
    </location>
</feature>
<comment type="caution">
    <text evidence="9">The sequence shown here is derived from an EMBL/GenBank/DDBJ whole genome shotgun (WGS) entry which is preliminary data.</text>
</comment>
<feature type="transmembrane region" description="Helical" evidence="7">
    <location>
        <begin position="217"/>
        <end position="239"/>
    </location>
</feature>
<feature type="transmembrane region" description="Helical" evidence="7">
    <location>
        <begin position="21"/>
        <end position="42"/>
    </location>
</feature>
<evidence type="ECO:0000313" key="10">
    <source>
        <dbReference type="Proteomes" id="UP000238362"/>
    </source>
</evidence>
<evidence type="ECO:0000256" key="1">
    <source>
        <dbReference type="ARBA" id="ARBA00004651"/>
    </source>
</evidence>
<dbReference type="Gene3D" id="1.20.1250.20">
    <property type="entry name" value="MFS general substrate transporter like domains"/>
    <property type="match status" value="1"/>
</dbReference>
<feature type="transmembrane region" description="Helical" evidence="7">
    <location>
        <begin position="372"/>
        <end position="390"/>
    </location>
</feature>
<evidence type="ECO:0000256" key="2">
    <source>
        <dbReference type="ARBA" id="ARBA00022448"/>
    </source>
</evidence>